<dbReference type="EMBL" id="FNWT01000001">
    <property type="protein sequence ID" value="SEH36263.1"/>
    <property type="molecule type" value="Genomic_DNA"/>
</dbReference>
<dbReference type="GO" id="GO:0016791">
    <property type="term" value="F:phosphatase activity"/>
    <property type="evidence" value="ECO:0007669"/>
    <property type="project" value="TreeGrafter"/>
</dbReference>
<dbReference type="GO" id="GO:0000287">
    <property type="term" value="F:magnesium ion binding"/>
    <property type="evidence" value="ECO:0007669"/>
    <property type="project" value="TreeGrafter"/>
</dbReference>
<dbReference type="Pfam" id="PF08282">
    <property type="entry name" value="Hydrolase_3"/>
    <property type="match status" value="1"/>
</dbReference>
<evidence type="ECO:0000313" key="4">
    <source>
        <dbReference type="Proteomes" id="UP000199128"/>
    </source>
</evidence>
<accession>A0A1H9MZN0</accession>
<dbReference type="InterPro" id="IPR023214">
    <property type="entry name" value="HAD_sf"/>
</dbReference>
<evidence type="ECO:0008006" key="6">
    <source>
        <dbReference type="Google" id="ProtNLM"/>
    </source>
</evidence>
<feature type="region of interest" description="Disordered" evidence="1">
    <location>
        <begin position="288"/>
        <end position="312"/>
    </location>
</feature>
<dbReference type="Gene3D" id="3.40.50.1000">
    <property type="entry name" value="HAD superfamily/HAD-like"/>
    <property type="match status" value="1"/>
</dbReference>
<dbReference type="Gene3D" id="3.30.1240.10">
    <property type="match status" value="1"/>
</dbReference>
<protein>
    <recommendedName>
        <fullName evidence="6">HAD family phosphatase</fullName>
    </recommendedName>
</protein>
<evidence type="ECO:0000313" key="5">
    <source>
        <dbReference type="Proteomes" id="UP000199135"/>
    </source>
</evidence>
<proteinExistence type="predicted"/>
<dbReference type="NCBIfam" id="TIGR01484">
    <property type="entry name" value="HAD-SF-IIB"/>
    <property type="match status" value="1"/>
</dbReference>
<dbReference type="AlphaFoldDB" id="A0A1H9MZN0"/>
<reference evidence="3" key="2">
    <citation type="submission" date="2016-10" db="EMBL/GenBank/DDBJ databases">
        <authorList>
            <person name="de Groot N.N."/>
        </authorList>
    </citation>
    <scope>NUCLEOTIDE SEQUENCE [LARGE SCALE GENOMIC DNA]</scope>
    <source>
        <strain evidence="3">KHGC19</strain>
    </source>
</reference>
<organism evidence="3 4">
    <name type="scientific">Parafannyhessea umbonata</name>
    <dbReference type="NCBI Taxonomy" id="604330"/>
    <lineage>
        <taxon>Bacteria</taxon>
        <taxon>Bacillati</taxon>
        <taxon>Actinomycetota</taxon>
        <taxon>Coriobacteriia</taxon>
        <taxon>Coriobacteriales</taxon>
        <taxon>Atopobiaceae</taxon>
        <taxon>Parafannyhessea</taxon>
    </lineage>
</organism>
<evidence type="ECO:0000313" key="2">
    <source>
        <dbReference type="EMBL" id="SEH36263.1"/>
    </source>
</evidence>
<dbReference type="Proteomes" id="UP000199128">
    <property type="component" value="Unassembled WGS sequence"/>
</dbReference>
<evidence type="ECO:0000256" key="1">
    <source>
        <dbReference type="SAM" id="MobiDB-lite"/>
    </source>
</evidence>
<dbReference type="GO" id="GO:0005829">
    <property type="term" value="C:cytosol"/>
    <property type="evidence" value="ECO:0007669"/>
    <property type="project" value="TreeGrafter"/>
</dbReference>
<dbReference type="InterPro" id="IPR036412">
    <property type="entry name" value="HAD-like_sf"/>
</dbReference>
<gene>
    <name evidence="3" type="ORF">SAMN05216446_0028</name>
    <name evidence="2" type="ORF">SAMN05216447_10128</name>
</gene>
<dbReference type="SUPFAM" id="SSF56784">
    <property type="entry name" value="HAD-like"/>
    <property type="match status" value="1"/>
</dbReference>
<dbReference type="PANTHER" id="PTHR10000">
    <property type="entry name" value="PHOSPHOSERINE PHOSPHATASE"/>
    <property type="match status" value="1"/>
</dbReference>
<dbReference type="EMBL" id="FOGP01000001">
    <property type="protein sequence ID" value="SER28553.1"/>
    <property type="molecule type" value="Genomic_DNA"/>
</dbReference>
<dbReference type="Proteomes" id="UP000199135">
    <property type="component" value="Unassembled WGS sequence"/>
</dbReference>
<keyword evidence="5" id="KW-1185">Reference proteome</keyword>
<name>A0A1H9MZN0_9ACTN</name>
<reference evidence="4 5" key="1">
    <citation type="submission" date="2016-10" db="EMBL/GenBank/DDBJ databases">
        <authorList>
            <person name="Varghese N."/>
            <person name="Submissions S."/>
        </authorList>
    </citation>
    <scope>NUCLEOTIDE SEQUENCE [LARGE SCALE GENOMIC DNA]</scope>
    <source>
        <strain evidence="4">KHGC19</strain>
        <strain evidence="2 5">WCP15</strain>
    </source>
</reference>
<sequence length="312" mass="33814">MIKLILSDLDETLIHFGLEHATDHALDGIHAALDAGVHFSAITGRVFAGVLSAFDGDERCCATAAFSNGQVVRADGKILHRETLDPAGLQKVADLLRDEPDFVMCLTLGVEREHAQRFVISSDPTDARHAVSQGGDEITVCTTLPDAPVVKANIRVLADPERMEAMRRRLSEHVGGLRFFSPGPQVPLLDIAPENWSKAMGAEVLRRHLGLEPEEVAVFGDAENDLELIDLYPNSVAVANATDEVARAARWHIGASADDAVADAIAQIARATADGRMPEFMCEEENERGLAMRSRPTGDRKVESLPIFTPRG</sequence>
<evidence type="ECO:0000313" key="3">
    <source>
        <dbReference type="EMBL" id="SER28553.1"/>
    </source>
</evidence>
<dbReference type="InterPro" id="IPR006379">
    <property type="entry name" value="HAD-SF_hydro_IIB"/>
</dbReference>
<dbReference type="PANTHER" id="PTHR10000:SF8">
    <property type="entry name" value="HAD SUPERFAMILY HYDROLASE-LIKE, TYPE 3"/>
    <property type="match status" value="1"/>
</dbReference>
<dbReference type="RefSeq" id="WP_159443944.1">
    <property type="nucleotide sequence ID" value="NZ_FNWT01000001.1"/>
</dbReference>